<dbReference type="CDD" id="cd16104">
    <property type="entry name" value="Ubl_USP14_like"/>
    <property type="match status" value="1"/>
</dbReference>
<dbReference type="EC" id="3.4.19.12" evidence="3"/>
<evidence type="ECO:0000256" key="10">
    <source>
        <dbReference type="ARBA" id="ARBA00029889"/>
    </source>
</evidence>
<dbReference type="GO" id="GO:0004843">
    <property type="term" value="F:cysteine-type deubiquitinase activity"/>
    <property type="evidence" value="ECO:0007669"/>
    <property type="project" value="UniProtKB-EC"/>
</dbReference>
<dbReference type="Pfam" id="PF00240">
    <property type="entry name" value="ubiquitin"/>
    <property type="match status" value="1"/>
</dbReference>
<sequence length="126" mass="14233">MPRIFVKWQSKKLEVDVNTDLEPMILKCQLFDLTGVAPERQKIIIKGNLLKDDDWGNITLEEGLVCMMLGASSVSTEGQSKEARKLIRKLTGRLPLPCLAFPKSDSAIHLIDLRFSDQNTPLQPER</sequence>
<dbReference type="GO" id="GO:0016579">
    <property type="term" value="P:protein deubiquitination"/>
    <property type="evidence" value="ECO:0007669"/>
    <property type="project" value="InterPro"/>
</dbReference>
<evidence type="ECO:0000256" key="9">
    <source>
        <dbReference type="ARBA" id="ARBA00029877"/>
    </source>
</evidence>
<evidence type="ECO:0000256" key="2">
    <source>
        <dbReference type="ARBA" id="ARBA00008739"/>
    </source>
</evidence>
<reference evidence="14" key="1">
    <citation type="submission" date="2022-11" db="UniProtKB">
        <authorList>
            <consortium name="WormBaseParasite"/>
        </authorList>
    </citation>
    <scope>IDENTIFICATION</scope>
</reference>
<dbReference type="Gene3D" id="3.10.20.90">
    <property type="entry name" value="Phosphatidylinositol 3-kinase Catalytic Subunit, Chain A, domain 1"/>
    <property type="match status" value="1"/>
</dbReference>
<dbReference type="AlphaFoldDB" id="A0A915CQN4"/>
<keyword evidence="13" id="KW-1185">Reference proteome</keyword>
<evidence type="ECO:0000313" key="13">
    <source>
        <dbReference type="Proteomes" id="UP000887574"/>
    </source>
</evidence>
<dbReference type="InterPro" id="IPR000626">
    <property type="entry name" value="Ubiquitin-like_dom"/>
</dbReference>
<evidence type="ECO:0000256" key="5">
    <source>
        <dbReference type="ARBA" id="ARBA00022670"/>
    </source>
</evidence>
<feature type="domain" description="Ubiquitin-like" evidence="12">
    <location>
        <begin position="2"/>
        <end position="62"/>
    </location>
</feature>
<evidence type="ECO:0000259" key="12">
    <source>
        <dbReference type="PROSITE" id="PS50053"/>
    </source>
</evidence>
<dbReference type="InterPro" id="IPR029071">
    <property type="entry name" value="Ubiquitin-like_domsf"/>
</dbReference>
<dbReference type="InterPro" id="IPR019954">
    <property type="entry name" value="Ubiquitin_CS"/>
</dbReference>
<keyword evidence="6" id="KW-0833">Ubl conjugation pathway</keyword>
<dbReference type="SMART" id="SM00213">
    <property type="entry name" value="UBQ"/>
    <property type="match status" value="1"/>
</dbReference>
<dbReference type="Proteomes" id="UP000887574">
    <property type="component" value="Unplaced"/>
</dbReference>
<evidence type="ECO:0000256" key="6">
    <source>
        <dbReference type="ARBA" id="ARBA00022786"/>
    </source>
</evidence>
<dbReference type="PANTHER" id="PTHR43982">
    <property type="entry name" value="UBIQUITIN CARBOXYL-TERMINAL HYDROLASE"/>
    <property type="match status" value="1"/>
</dbReference>
<dbReference type="PROSITE" id="PS00299">
    <property type="entry name" value="UBIQUITIN_1"/>
    <property type="match status" value="1"/>
</dbReference>
<dbReference type="PROSITE" id="PS50053">
    <property type="entry name" value="UBIQUITIN_2"/>
    <property type="match status" value="1"/>
</dbReference>
<evidence type="ECO:0000256" key="1">
    <source>
        <dbReference type="ARBA" id="ARBA00000707"/>
    </source>
</evidence>
<evidence type="ECO:0000256" key="3">
    <source>
        <dbReference type="ARBA" id="ARBA00012759"/>
    </source>
</evidence>
<proteinExistence type="inferred from homology"/>
<evidence type="ECO:0000256" key="11">
    <source>
        <dbReference type="ARBA" id="ARBA00032096"/>
    </source>
</evidence>
<dbReference type="GO" id="GO:0070628">
    <property type="term" value="F:proteasome binding"/>
    <property type="evidence" value="ECO:0007669"/>
    <property type="project" value="TreeGrafter"/>
</dbReference>
<dbReference type="SUPFAM" id="SSF54236">
    <property type="entry name" value="Ubiquitin-like"/>
    <property type="match status" value="1"/>
</dbReference>
<keyword evidence="5" id="KW-0645">Protease</keyword>
<comment type="similarity">
    <text evidence="2">Belongs to the peptidase C19 family. USP14/UBP6 subfamily.</text>
</comment>
<accession>A0A915CQN4</accession>
<name>A0A915CQN4_9BILA</name>
<dbReference type="InterPro" id="IPR044635">
    <property type="entry name" value="UBP14-like"/>
</dbReference>
<comment type="catalytic activity">
    <reaction evidence="1">
        <text>Thiol-dependent hydrolysis of ester, thioester, amide, peptide and isopeptide bonds formed by the C-terminal Gly of ubiquitin (a 76-residue protein attached to proteins as an intracellular targeting signal).</text>
        <dbReference type="EC" id="3.4.19.12"/>
    </reaction>
</comment>
<dbReference type="WBParaSite" id="jg11105">
    <property type="protein sequence ID" value="jg11105"/>
    <property type="gene ID" value="jg11105"/>
</dbReference>
<dbReference type="GO" id="GO:0061136">
    <property type="term" value="P:regulation of proteasomal protein catabolic process"/>
    <property type="evidence" value="ECO:0007669"/>
    <property type="project" value="TreeGrafter"/>
</dbReference>
<keyword evidence="8" id="KW-0788">Thiol protease</keyword>
<dbReference type="PANTHER" id="PTHR43982:SF1">
    <property type="entry name" value="UBIQUITIN CARBOXYL-TERMINAL HYDROLASE 14"/>
    <property type="match status" value="1"/>
</dbReference>
<evidence type="ECO:0000256" key="7">
    <source>
        <dbReference type="ARBA" id="ARBA00022801"/>
    </source>
</evidence>
<protein>
    <recommendedName>
        <fullName evidence="4">Ubiquitin carboxyl-terminal hydrolase 14</fullName>
        <ecNumber evidence="3">3.4.19.12</ecNumber>
    </recommendedName>
    <alternativeName>
        <fullName evidence="9">Deubiquitinating enzyme 14</fullName>
    </alternativeName>
    <alternativeName>
        <fullName evidence="10">Ubiquitin thioesterase 14</fullName>
    </alternativeName>
    <alternativeName>
        <fullName evidence="11">Ubiquitin-specific-processing protease 14</fullName>
    </alternativeName>
</protein>
<evidence type="ECO:0000256" key="8">
    <source>
        <dbReference type="ARBA" id="ARBA00022807"/>
    </source>
</evidence>
<evidence type="ECO:0000256" key="4">
    <source>
        <dbReference type="ARBA" id="ARBA00014611"/>
    </source>
</evidence>
<dbReference type="GO" id="GO:0043161">
    <property type="term" value="P:proteasome-mediated ubiquitin-dependent protein catabolic process"/>
    <property type="evidence" value="ECO:0007669"/>
    <property type="project" value="InterPro"/>
</dbReference>
<keyword evidence="7" id="KW-0378">Hydrolase</keyword>
<evidence type="ECO:0000313" key="14">
    <source>
        <dbReference type="WBParaSite" id="jg11105"/>
    </source>
</evidence>
<organism evidence="13 14">
    <name type="scientific">Ditylenchus dipsaci</name>
    <dbReference type="NCBI Taxonomy" id="166011"/>
    <lineage>
        <taxon>Eukaryota</taxon>
        <taxon>Metazoa</taxon>
        <taxon>Ecdysozoa</taxon>
        <taxon>Nematoda</taxon>
        <taxon>Chromadorea</taxon>
        <taxon>Rhabditida</taxon>
        <taxon>Tylenchina</taxon>
        <taxon>Tylenchomorpha</taxon>
        <taxon>Sphaerularioidea</taxon>
        <taxon>Anguinidae</taxon>
        <taxon>Anguininae</taxon>
        <taxon>Ditylenchus</taxon>
    </lineage>
</organism>